<dbReference type="PANTHER" id="PTHR43056">
    <property type="entry name" value="PEPTIDASE S9 PROLYL OLIGOPEPTIDASE"/>
    <property type="match status" value="1"/>
</dbReference>
<keyword evidence="4" id="KW-1185">Reference proteome</keyword>
<dbReference type="InterPro" id="IPR005674">
    <property type="entry name" value="CocE/Ser_esterase"/>
</dbReference>
<proteinExistence type="predicted"/>
<dbReference type="InterPro" id="IPR050585">
    <property type="entry name" value="Xaa-Pro_dipeptidyl-ppase/CocE"/>
</dbReference>
<dbReference type="Gene3D" id="2.60.120.260">
    <property type="entry name" value="Galactose-binding domain-like"/>
    <property type="match status" value="1"/>
</dbReference>
<dbReference type="SUPFAM" id="SSF53474">
    <property type="entry name" value="alpha/beta-Hydrolases"/>
    <property type="match status" value="1"/>
</dbReference>
<dbReference type="Gene3D" id="3.40.50.1820">
    <property type="entry name" value="alpha/beta hydrolase"/>
    <property type="match status" value="1"/>
</dbReference>
<dbReference type="NCBIfam" id="TIGR00976">
    <property type="entry name" value="CocE_NonD"/>
    <property type="match status" value="1"/>
</dbReference>
<protein>
    <submittedName>
        <fullName evidence="3">CocE/NonD family hydrolase</fullName>
    </submittedName>
</protein>
<evidence type="ECO:0000313" key="3">
    <source>
        <dbReference type="EMBL" id="UOQ55939.1"/>
    </source>
</evidence>
<keyword evidence="1 3" id="KW-0378">Hydrolase</keyword>
<evidence type="ECO:0000313" key="4">
    <source>
        <dbReference type="Proteomes" id="UP000831786"/>
    </source>
</evidence>
<dbReference type="Proteomes" id="UP000831786">
    <property type="component" value="Chromosome"/>
</dbReference>
<name>A0ABY4FH21_9MICO</name>
<dbReference type="SMART" id="SM00939">
    <property type="entry name" value="PepX_C"/>
    <property type="match status" value="1"/>
</dbReference>
<dbReference type="InterPro" id="IPR029058">
    <property type="entry name" value="AB_hydrolase_fold"/>
</dbReference>
<dbReference type="InterPro" id="IPR008979">
    <property type="entry name" value="Galactose-bd-like_sf"/>
</dbReference>
<feature type="domain" description="Xaa-Pro dipeptidyl-peptidase C-terminal" evidence="2">
    <location>
        <begin position="323"/>
        <end position="579"/>
    </location>
</feature>
<gene>
    <name evidence="3" type="ORF">MUN78_09500</name>
</gene>
<accession>A0ABY4FH21</accession>
<evidence type="ECO:0000259" key="2">
    <source>
        <dbReference type="SMART" id="SM00939"/>
    </source>
</evidence>
<dbReference type="InterPro" id="IPR013736">
    <property type="entry name" value="Xaa-Pro_dipept_C"/>
</dbReference>
<dbReference type="Gene3D" id="1.10.3020.10">
    <property type="entry name" value="alpha-amino acid ester hydrolase ( Helical cap domain)"/>
    <property type="match status" value="1"/>
</dbReference>
<sequence>MSVSRPEPAYRVLRDLAVPLRDGARLATDVYLPEGGGPWPVLLARTPYGKGDVFQSQFILSMQFADAITEGFAVVIQDTRGRGGSEGSFTPFADERDDGYDTLEWIVSQSFSDGNVVMFGASYVGATQWAAAASGHPALRAIAPVLTSPRFREDWVLPGGAFHLAFQLQWAFEALAPVEAQRRDWDGAGAGAAAALLREMRRDPASAFARRPLLDETLLTVAPYFGSWLRRPGEPQDRLPAGPALPDGSTPLPALHVIGWNDLFAHGGLRAFERAIAPGAPAAEHQYLIAGPWSHGNMSDWQGDTWHGYDSSGAGADVQGDQLRLAAAVVAGERPDLPRVRYFTSGINRWRTSETWPLEGIGTREFRLRADGALRSPDAPPGAEDVDARPDPAVDRWIAFTSDPENPVPSVGGPSFLPGLLQGRNSGPMDQREVESRDDVLLFTSQPLPAPMQVTGIARLDFWGACDREDCDWSVRLCDVDAAGVSRVIADGHLRSRFRDAHERGLEPGVPERFSVELSPTSHVFASGHRLRLQITGSNFPRYDVNPHRMVPIPVARPHDYVRATQHVVIAPGREARLLLPVLTPER</sequence>
<reference evidence="3 4" key="1">
    <citation type="submission" date="2022-04" db="EMBL/GenBank/DDBJ databases">
        <title>Leucobacter sp. isolated from rhizosphere of garlic.</title>
        <authorList>
            <person name="Won M."/>
            <person name="Lee C.-M."/>
            <person name="Woen H.-Y."/>
            <person name="Kwon S.-W."/>
        </authorList>
    </citation>
    <scope>NUCLEOTIDE SEQUENCE [LARGE SCALE GENOMIC DNA]</scope>
    <source>
        <strain evidence="3 4">H21R-40</strain>
    </source>
</reference>
<organism evidence="3 4">
    <name type="scientific">Leucobacter allii</name>
    <dbReference type="NCBI Taxonomy" id="2932247"/>
    <lineage>
        <taxon>Bacteria</taxon>
        <taxon>Bacillati</taxon>
        <taxon>Actinomycetota</taxon>
        <taxon>Actinomycetes</taxon>
        <taxon>Micrococcales</taxon>
        <taxon>Microbacteriaceae</taxon>
        <taxon>Leucobacter</taxon>
    </lineage>
</organism>
<dbReference type="Pfam" id="PF08530">
    <property type="entry name" value="PepX_C"/>
    <property type="match status" value="1"/>
</dbReference>
<dbReference type="InterPro" id="IPR000383">
    <property type="entry name" value="Xaa-Pro-like_dom"/>
</dbReference>
<dbReference type="PANTHER" id="PTHR43056:SF10">
    <property type="entry name" value="COCE_NOND FAMILY, PUTATIVE (AFU_ORTHOLOGUE AFUA_7G00600)-RELATED"/>
    <property type="match status" value="1"/>
</dbReference>
<dbReference type="GO" id="GO:0016787">
    <property type="term" value="F:hydrolase activity"/>
    <property type="evidence" value="ECO:0007669"/>
    <property type="project" value="UniProtKB-KW"/>
</dbReference>
<evidence type="ECO:0000256" key="1">
    <source>
        <dbReference type="ARBA" id="ARBA00022801"/>
    </source>
</evidence>
<dbReference type="Pfam" id="PF02129">
    <property type="entry name" value="Peptidase_S15"/>
    <property type="match status" value="1"/>
</dbReference>
<dbReference type="SUPFAM" id="SSF49785">
    <property type="entry name" value="Galactose-binding domain-like"/>
    <property type="match status" value="1"/>
</dbReference>
<dbReference type="RefSeq" id="WP_244726026.1">
    <property type="nucleotide sequence ID" value="NZ_CP095045.1"/>
</dbReference>
<dbReference type="EMBL" id="CP095045">
    <property type="protein sequence ID" value="UOQ55939.1"/>
    <property type="molecule type" value="Genomic_DNA"/>
</dbReference>